<evidence type="ECO:0000313" key="1">
    <source>
        <dbReference type="EMBL" id="GED96651.1"/>
    </source>
</evidence>
<comment type="caution">
    <text evidence="1">The sequence shown here is derived from an EMBL/GenBank/DDBJ whole genome shotgun (WGS) entry which is preliminary data.</text>
</comment>
<evidence type="ECO:0000313" key="2">
    <source>
        <dbReference type="Proteomes" id="UP000444980"/>
    </source>
</evidence>
<sequence>MQPLARFRFRATAPVTLESAAEAIDTAPFCTHVVYDFPDIDPDDLWSIVSSDRMWSWLPFVWGCRYPDDGAEVAVGTVRDFQMFLHHWLIYAQREQILVWEPSARLAYTATDATLPFFGTWFEDYRISARPAGGSRLSWTMAVHVRFLGRLPLRWTAPLFQAIFRFGLRGLPREHRNGLTAVRETTI</sequence>
<organism evidence="1 2">
    <name type="scientific">Gordonia crocea</name>
    <dbReference type="NCBI Taxonomy" id="589162"/>
    <lineage>
        <taxon>Bacteria</taxon>
        <taxon>Bacillati</taxon>
        <taxon>Actinomycetota</taxon>
        <taxon>Actinomycetes</taxon>
        <taxon>Mycobacteriales</taxon>
        <taxon>Gordoniaceae</taxon>
        <taxon>Gordonia</taxon>
    </lineage>
</organism>
<dbReference type="AlphaFoldDB" id="A0A7M3SVH7"/>
<gene>
    <name evidence="1" type="ORF">nbrc107697_06900</name>
</gene>
<dbReference type="Proteomes" id="UP000444980">
    <property type="component" value="Unassembled WGS sequence"/>
</dbReference>
<proteinExistence type="predicted"/>
<dbReference type="RefSeq" id="WP_161926090.1">
    <property type="nucleotide sequence ID" value="NZ_BJOU01000001.1"/>
</dbReference>
<keyword evidence="2" id="KW-1185">Reference proteome</keyword>
<name>A0A7M3SVH7_9ACTN</name>
<dbReference type="OrthoDB" id="581838at2"/>
<dbReference type="Pfam" id="PF10604">
    <property type="entry name" value="Polyketide_cyc2"/>
    <property type="match status" value="1"/>
</dbReference>
<dbReference type="InterPro" id="IPR019587">
    <property type="entry name" value="Polyketide_cyclase/dehydratase"/>
</dbReference>
<dbReference type="CDD" id="cd07821">
    <property type="entry name" value="PYR_PYL_RCAR_like"/>
    <property type="match status" value="1"/>
</dbReference>
<dbReference type="SUPFAM" id="SSF55961">
    <property type="entry name" value="Bet v1-like"/>
    <property type="match status" value="1"/>
</dbReference>
<accession>A0A7M3SVH7</accession>
<reference evidence="2" key="1">
    <citation type="submission" date="2019-06" db="EMBL/GenBank/DDBJ databases">
        <title>Gordonia isolated from sludge of a wastewater treatment plant.</title>
        <authorList>
            <person name="Tamura T."/>
            <person name="Aoyama K."/>
            <person name="Kang Y."/>
            <person name="Saito S."/>
            <person name="Akiyama N."/>
            <person name="Yazawa K."/>
            <person name="Gonoi T."/>
            <person name="Mikami Y."/>
        </authorList>
    </citation>
    <scope>NUCLEOTIDE SEQUENCE [LARGE SCALE GENOMIC DNA]</scope>
    <source>
        <strain evidence="2">NBRC 107697</strain>
    </source>
</reference>
<evidence type="ECO:0008006" key="3">
    <source>
        <dbReference type="Google" id="ProtNLM"/>
    </source>
</evidence>
<dbReference type="InterPro" id="IPR023393">
    <property type="entry name" value="START-like_dom_sf"/>
</dbReference>
<protein>
    <recommendedName>
        <fullName evidence="3">Polyketide cyclase</fullName>
    </recommendedName>
</protein>
<dbReference type="Gene3D" id="3.30.530.20">
    <property type="match status" value="1"/>
</dbReference>
<dbReference type="EMBL" id="BJOU01000001">
    <property type="protein sequence ID" value="GED96651.1"/>
    <property type="molecule type" value="Genomic_DNA"/>
</dbReference>